<dbReference type="InterPro" id="IPR029068">
    <property type="entry name" value="Glyas_Bleomycin-R_OHBP_Dase"/>
</dbReference>
<evidence type="ECO:0000259" key="1">
    <source>
        <dbReference type="PROSITE" id="PS51819"/>
    </source>
</evidence>
<dbReference type="PANTHER" id="PTHR34109:SF1">
    <property type="entry name" value="VOC DOMAIN-CONTAINING PROTEIN"/>
    <property type="match status" value="1"/>
</dbReference>
<keyword evidence="3" id="KW-1185">Reference proteome</keyword>
<sequence length="138" mass="15472">MSAIELAPGETGEPRGGVIPYLMVDGASKAAALYQKAFGAREVARHPQDDKGRTMHLHLYINDGSLMLSDPYPEYGRPHEKPGSFTLTLCVDDVDLWWERASKTEGMVVTMPLERMFWGDRYGELTDPFGIRWAIVGR</sequence>
<dbReference type="RefSeq" id="WP_261518787.1">
    <property type="nucleotide sequence ID" value="NZ_JAODNW010000001.1"/>
</dbReference>
<reference evidence="2 3" key="1">
    <citation type="submission" date="2024-09" db="EMBL/GenBank/DDBJ databases">
        <authorList>
            <person name="Sun Q."/>
            <person name="Mori K."/>
        </authorList>
    </citation>
    <scope>NUCLEOTIDE SEQUENCE [LARGE SCALE GENOMIC DNA]</scope>
    <source>
        <strain evidence="2 3">CCM 8543</strain>
    </source>
</reference>
<dbReference type="Gene3D" id="3.10.180.10">
    <property type="entry name" value="2,3-Dihydroxybiphenyl 1,2-Dioxygenase, domain 1"/>
    <property type="match status" value="1"/>
</dbReference>
<feature type="domain" description="VOC" evidence="1">
    <location>
        <begin position="15"/>
        <end position="138"/>
    </location>
</feature>
<evidence type="ECO:0000313" key="2">
    <source>
        <dbReference type="EMBL" id="MFC0207744.1"/>
    </source>
</evidence>
<dbReference type="PROSITE" id="PS51819">
    <property type="entry name" value="VOC"/>
    <property type="match status" value="1"/>
</dbReference>
<dbReference type="CDD" id="cd07246">
    <property type="entry name" value="VOC_like"/>
    <property type="match status" value="1"/>
</dbReference>
<name>A0ABV6D528_9HYPH</name>
<dbReference type="Pfam" id="PF00903">
    <property type="entry name" value="Glyoxalase"/>
    <property type="match status" value="1"/>
</dbReference>
<dbReference type="Proteomes" id="UP001589755">
    <property type="component" value="Unassembled WGS sequence"/>
</dbReference>
<dbReference type="EMBL" id="JBHLXD010000006">
    <property type="protein sequence ID" value="MFC0207744.1"/>
    <property type="molecule type" value="Genomic_DNA"/>
</dbReference>
<dbReference type="PANTHER" id="PTHR34109">
    <property type="entry name" value="BNAUNNG04460D PROTEIN-RELATED"/>
    <property type="match status" value="1"/>
</dbReference>
<comment type="caution">
    <text evidence="2">The sequence shown here is derived from an EMBL/GenBank/DDBJ whole genome shotgun (WGS) entry which is preliminary data.</text>
</comment>
<dbReference type="SUPFAM" id="SSF54593">
    <property type="entry name" value="Glyoxalase/Bleomycin resistance protein/Dihydroxybiphenyl dioxygenase"/>
    <property type="match status" value="1"/>
</dbReference>
<proteinExistence type="predicted"/>
<accession>A0ABV6D528</accession>
<dbReference type="InterPro" id="IPR037523">
    <property type="entry name" value="VOC_core"/>
</dbReference>
<protein>
    <submittedName>
        <fullName evidence="2">VOC family protein</fullName>
    </submittedName>
</protein>
<gene>
    <name evidence="2" type="ORF">ACFFJ2_04940</name>
</gene>
<evidence type="ECO:0000313" key="3">
    <source>
        <dbReference type="Proteomes" id="UP001589755"/>
    </source>
</evidence>
<dbReference type="InterPro" id="IPR004360">
    <property type="entry name" value="Glyas_Fos-R_dOase_dom"/>
</dbReference>
<organism evidence="2 3">
    <name type="scientific">Chelativorans intermedius</name>
    <dbReference type="NCBI Taxonomy" id="515947"/>
    <lineage>
        <taxon>Bacteria</taxon>
        <taxon>Pseudomonadati</taxon>
        <taxon>Pseudomonadota</taxon>
        <taxon>Alphaproteobacteria</taxon>
        <taxon>Hyphomicrobiales</taxon>
        <taxon>Phyllobacteriaceae</taxon>
        <taxon>Chelativorans</taxon>
    </lineage>
</organism>